<dbReference type="Proteomes" id="UP000831684">
    <property type="component" value="Chromosome"/>
</dbReference>
<gene>
    <name evidence="1" type="ORF">K9D25_01315</name>
</gene>
<reference evidence="1" key="1">
    <citation type="submission" date="2021-09" db="EMBL/GenBank/DDBJ databases">
        <title>Network and meta-omics reveal the key degrader and cooperation patterns in an efficient 1,4-dioxane-degrading microbial community.</title>
        <authorList>
            <person name="Dai C."/>
        </authorList>
    </citation>
    <scope>NUCLEOTIDE SEQUENCE</scope>
    <source>
        <strain evidence="1">ZM13</strain>
    </source>
</reference>
<evidence type="ECO:0000313" key="1">
    <source>
        <dbReference type="EMBL" id="UOK71400.1"/>
    </source>
</evidence>
<proteinExistence type="predicted"/>
<dbReference type="EMBL" id="CP083239">
    <property type="protein sequence ID" value="UOK71400.1"/>
    <property type="molecule type" value="Genomic_DNA"/>
</dbReference>
<dbReference type="AlphaFoldDB" id="A0A9E6ZZ80"/>
<dbReference type="RefSeq" id="WP_244378501.1">
    <property type="nucleotide sequence ID" value="NZ_CP083239.1"/>
</dbReference>
<accession>A0A9E6ZZ80</accession>
<name>A0A9E6ZZ80_9HYPH</name>
<dbReference type="InterPro" id="IPR058702">
    <property type="entry name" value="MafI2-like"/>
</dbReference>
<evidence type="ECO:0000313" key="2">
    <source>
        <dbReference type="Proteomes" id="UP000831684"/>
    </source>
</evidence>
<sequence>MIDKKLLEELNGMHVNLNQATLGLNNNFRMVAFSKVGDRWLFKFYLEHDNPADREEVDDIVDQIEAIEWPDFKADVEVIVGKEPIPWPTDDARVVVRRRE</sequence>
<protein>
    <submittedName>
        <fullName evidence="1">Uncharacterized protein</fullName>
    </submittedName>
</protein>
<organism evidence="1 2">
    <name type="scientific">Ancylobacter polymorphus</name>
    <dbReference type="NCBI Taxonomy" id="223390"/>
    <lineage>
        <taxon>Bacteria</taxon>
        <taxon>Pseudomonadati</taxon>
        <taxon>Pseudomonadota</taxon>
        <taxon>Alphaproteobacteria</taxon>
        <taxon>Hyphomicrobiales</taxon>
        <taxon>Xanthobacteraceae</taxon>
        <taxon>Ancylobacter</taxon>
    </lineage>
</organism>
<dbReference type="Pfam" id="PF26541">
    <property type="entry name" value="MafI2"/>
    <property type="match status" value="1"/>
</dbReference>
<dbReference type="KEGG" id="apol:K9D25_01315"/>